<sequence length="276" mass="31968">MNKKAQHRCSTIESAHMIMEDCEDSEDDDIEDSDTFFAYTATSSSLTASESGSEDNNTEESDDDQTDRKSNPKECTKAKLKQGDVISRNREGVVVAKWKDKRDVVMISNLHSLQMIEVTNRRGEKKMKPNIIKVYNQCMSGVDRAEQMVSYYDCLRKTIRWYKKVALHLFNTFLFNAYCLNSKYGLDKTISLLKFRELTVTDLFGKRLNEIVPQITNNSFHYLSSIPPNEKKKLPTKPCRVCSKIKRKETRYECVVCENRPPLCIGECFRMHHSKE</sequence>
<feature type="region of interest" description="Disordered" evidence="1">
    <location>
        <begin position="41"/>
        <end position="79"/>
    </location>
</feature>
<dbReference type="GeneID" id="136088064"/>
<evidence type="ECO:0000259" key="2">
    <source>
        <dbReference type="Pfam" id="PF13843"/>
    </source>
</evidence>
<name>A0ABM4D0M4_HYDVU</name>
<accession>A0ABM4D0M4</accession>
<proteinExistence type="predicted"/>
<evidence type="ECO:0000313" key="3">
    <source>
        <dbReference type="Proteomes" id="UP001652625"/>
    </source>
</evidence>
<feature type="compositionally biased region" description="Acidic residues" evidence="1">
    <location>
        <begin position="52"/>
        <end position="65"/>
    </location>
</feature>
<dbReference type="RefSeq" id="XP_065667790.1">
    <property type="nucleotide sequence ID" value="XM_065811718.1"/>
</dbReference>
<dbReference type="PANTHER" id="PTHR46599">
    <property type="entry name" value="PIGGYBAC TRANSPOSABLE ELEMENT-DERIVED PROTEIN 4"/>
    <property type="match status" value="1"/>
</dbReference>
<dbReference type="InterPro" id="IPR029526">
    <property type="entry name" value="PGBD"/>
</dbReference>
<feature type="compositionally biased region" description="Low complexity" evidence="1">
    <location>
        <begin position="41"/>
        <end position="51"/>
    </location>
</feature>
<gene>
    <name evidence="4" type="primary">LOC136088064</name>
</gene>
<organism evidence="3 4">
    <name type="scientific">Hydra vulgaris</name>
    <name type="common">Hydra</name>
    <name type="synonym">Hydra attenuata</name>
    <dbReference type="NCBI Taxonomy" id="6087"/>
    <lineage>
        <taxon>Eukaryota</taxon>
        <taxon>Metazoa</taxon>
        <taxon>Cnidaria</taxon>
        <taxon>Hydrozoa</taxon>
        <taxon>Hydroidolina</taxon>
        <taxon>Anthoathecata</taxon>
        <taxon>Aplanulata</taxon>
        <taxon>Hydridae</taxon>
        <taxon>Hydra</taxon>
    </lineage>
</organism>
<dbReference type="PANTHER" id="PTHR46599:SF3">
    <property type="entry name" value="PIGGYBAC TRANSPOSABLE ELEMENT-DERIVED PROTEIN 4"/>
    <property type="match status" value="1"/>
</dbReference>
<keyword evidence="3" id="KW-1185">Reference proteome</keyword>
<evidence type="ECO:0000256" key="1">
    <source>
        <dbReference type="SAM" id="MobiDB-lite"/>
    </source>
</evidence>
<dbReference type="Pfam" id="PF13843">
    <property type="entry name" value="DDE_Tnp_1_7"/>
    <property type="match status" value="1"/>
</dbReference>
<evidence type="ECO:0000313" key="4">
    <source>
        <dbReference type="RefSeq" id="XP_065667790.1"/>
    </source>
</evidence>
<dbReference type="Proteomes" id="UP001652625">
    <property type="component" value="Chromosome 12"/>
</dbReference>
<feature type="domain" description="PiggyBac transposable element-derived protein" evidence="2">
    <location>
        <begin position="67"/>
        <end position="178"/>
    </location>
</feature>
<protein>
    <submittedName>
        <fullName evidence="4">PiggyBac transposable element-derived protein 4-like</fullName>
    </submittedName>
</protein>
<reference evidence="4" key="1">
    <citation type="submission" date="2025-08" db="UniProtKB">
        <authorList>
            <consortium name="RefSeq"/>
        </authorList>
    </citation>
    <scope>IDENTIFICATION</scope>
</reference>
<feature type="compositionally biased region" description="Basic and acidic residues" evidence="1">
    <location>
        <begin position="66"/>
        <end position="77"/>
    </location>
</feature>